<dbReference type="InterPro" id="IPR005202">
    <property type="entry name" value="TF_GRAS"/>
</dbReference>
<dbReference type="PROSITE" id="PS50985">
    <property type="entry name" value="GRAS"/>
    <property type="match status" value="1"/>
</dbReference>
<evidence type="ECO:0008006" key="6">
    <source>
        <dbReference type="Google" id="ProtNLM"/>
    </source>
</evidence>
<feature type="short sequence motif" description="LXXLL motif" evidence="3">
    <location>
        <begin position="398"/>
        <end position="402"/>
    </location>
</feature>
<organism evidence="4 5">
    <name type="scientific">Lactuca saligna</name>
    <name type="common">Willowleaf lettuce</name>
    <dbReference type="NCBI Taxonomy" id="75948"/>
    <lineage>
        <taxon>Eukaryota</taxon>
        <taxon>Viridiplantae</taxon>
        <taxon>Streptophyta</taxon>
        <taxon>Embryophyta</taxon>
        <taxon>Tracheophyta</taxon>
        <taxon>Spermatophyta</taxon>
        <taxon>Magnoliopsida</taxon>
        <taxon>eudicotyledons</taxon>
        <taxon>Gunneridae</taxon>
        <taxon>Pentapetalae</taxon>
        <taxon>asterids</taxon>
        <taxon>campanulids</taxon>
        <taxon>Asterales</taxon>
        <taxon>Asteraceae</taxon>
        <taxon>Cichorioideae</taxon>
        <taxon>Cichorieae</taxon>
        <taxon>Lactucinae</taxon>
        <taxon>Lactuca</taxon>
    </lineage>
</organism>
<feature type="region of interest" description="VHIID" evidence="3">
    <location>
        <begin position="274"/>
        <end position="339"/>
    </location>
</feature>
<gene>
    <name evidence="4" type="ORF">LSALG_LOCUS9861</name>
</gene>
<proteinExistence type="inferred from homology"/>
<keyword evidence="5" id="KW-1185">Reference proteome</keyword>
<keyword evidence="1" id="KW-0805">Transcription regulation</keyword>
<dbReference type="Proteomes" id="UP001177003">
    <property type="component" value="Chromosome 1"/>
</dbReference>
<sequence>MAVGGDEIRQRCRKIEGTSNDDTNHDDKSNNTMEIRCLFASSSETGATTALITDWTSAVARRFNRYENEGEWEWGGGSTSCMVVLSRCTATFQWRRGRQAAAGVFTWLLKSPFQSPFQNLTFFICFIAFRIITSDIFSDPFRIFIGLMSGMGQEDGSSSISSSPLHLFSLMSLSPGIGSPYPWLREMESEERGLYLIRLLVACANNVAAGSIENANIELEQINRLSSSDGDTMQRIAAYFTEALANRMLKGWPGLYKAINSTKITSISEEILTKRLFFDLCPFLRLSYLITNQAILEAMEGEKMVHIIDLCSSEPAQWINLLQALRTRSEGPPHLRITGIHQEKEVLEQMALRLNEEAEKLDIPFQFNPIVTRLENLEIEQLRYKSGEALAISSVLQLHTLLAFDDETIKRTQSPSSNRILINSQTLGDFLKKDIVNPFSPSPDSTSSSPLLLNSGKIMSFLNALWNLSPKLMVVTEQESNHNGFTLMDRALEALIFYAALFDCLESTVPRTSVDRQKVEKMLFGEEIKNIIACEGLERKVRHEKLEKWIPRFELAGFGRVPLSYNGMLVATRLLQNYGYDGYKIKNENGFLVICWHNQPLFTISAWKFGRYS</sequence>
<feature type="region of interest" description="Leucine repeat II (LRII)" evidence="3">
    <location>
        <begin position="349"/>
        <end position="381"/>
    </location>
</feature>
<evidence type="ECO:0000313" key="5">
    <source>
        <dbReference type="Proteomes" id="UP001177003"/>
    </source>
</evidence>
<evidence type="ECO:0000256" key="3">
    <source>
        <dbReference type="PROSITE-ProRule" id="PRU01191"/>
    </source>
</evidence>
<reference evidence="4" key="1">
    <citation type="submission" date="2023-04" db="EMBL/GenBank/DDBJ databases">
        <authorList>
            <person name="Vijverberg K."/>
            <person name="Xiong W."/>
            <person name="Schranz E."/>
        </authorList>
    </citation>
    <scope>NUCLEOTIDE SEQUENCE</scope>
</reference>
<dbReference type="AlphaFoldDB" id="A0AA35Y6U5"/>
<accession>A0AA35Y6U5</accession>
<dbReference type="Pfam" id="PF03514">
    <property type="entry name" value="GRAS"/>
    <property type="match status" value="1"/>
</dbReference>
<name>A0AA35Y6U5_LACSI</name>
<dbReference type="EMBL" id="OX465077">
    <property type="protein sequence ID" value="CAI9269489.1"/>
    <property type="molecule type" value="Genomic_DNA"/>
</dbReference>
<protein>
    <recommendedName>
        <fullName evidence="6">Scarecrow-like protein 3</fullName>
    </recommendedName>
</protein>
<comment type="similarity">
    <text evidence="3">Belongs to the GRAS family.</text>
</comment>
<evidence type="ECO:0000256" key="2">
    <source>
        <dbReference type="ARBA" id="ARBA00023163"/>
    </source>
</evidence>
<dbReference type="PANTHER" id="PTHR31636">
    <property type="entry name" value="OSJNBA0084A10.13 PROTEIN-RELATED"/>
    <property type="match status" value="1"/>
</dbReference>
<keyword evidence="2" id="KW-0804">Transcription</keyword>
<comment type="caution">
    <text evidence="3">Lacks conserved residue(s) required for the propagation of feature annotation.</text>
</comment>
<feature type="region of interest" description="SAW" evidence="3">
    <location>
        <begin position="533"/>
        <end position="608"/>
    </location>
</feature>
<feature type="short sequence motif" description="VHIID" evidence="3">
    <location>
        <begin position="305"/>
        <end position="309"/>
    </location>
</feature>
<evidence type="ECO:0000313" key="4">
    <source>
        <dbReference type="EMBL" id="CAI9269489.1"/>
    </source>
</evidence>
<evidence type="ECO:0000256" key="1">
    <source>
        <dbReference type="ARBA" id="ARBA00023015"/>
    </source>
</evidence>